<evidence type="ECO:0000259" key="1">
    <source>
        <dbReference type="Pfam" id="PF18228"/>
    </source>
</evidence>
<feature type="domain" description="CdiI C-terminal" evidence="1">
    <location>
        <begin position="33"/>
        <end position="139"/>
    </location>
</feature>
<organism evidence="2 3">
    <name type="scientific">Allokutzneria albata</name>
    <name type="common">Kibdelosporangium albatum</name>
    <dbReference type="NCBI Taxonomy" id="211114"/>
    <lineage>
        <taxon>Bacteria</taxon>
        <taxon>Bacillati</taxon>
        <taxon>Actinomycetota</taxon>
        <taxon>Actinomycetes</taxon>
        <taxon>Pseudonocardiales</taxon>
        <taxon>Pseudonocardiaceae</taxon>
        <taxon>Allokutzneria</taxon>
    </lineage>
</organism>
<dbReference type="STRING" id="211114.SAMN04489726_2853"/>
<reference evidence="2 3" key="1">
    <citation type="submission" date="2016-10" db="EMBL/GenBank/DDBJ databases">
        <authorList>
            <person name="de Groot N.N."/>
        </authorList>
    </citation>
    <scope>NUCLEOTIDE SEQUENCE [LARGE SCALE GENOMIC DNA]</scope>
    <source>
        <strain evidence="2 3">DSM 44149</strain>
    </source>
</reference>
<dbReference type="eggNOG" id="ENOG5032I04">
    <property type="taxonomic scope" value="Bacteria"/>
</dbReference>
<accession>A0A1G9V6D5</accession>
<evidence type="ECO:0000313" key="2">
    <source>
        <dbReference type="EMBL" id="SDM67627.1"/>
    </source>
</evidence>
<proteinExistence type="predicted"/>
<keyword evidence="3" id="KW-1185">Reference proteome</keyword>
<dbReference type="InterPro" id="IPR053755">
    <property type="entry name" value="CDI_immunity_sf"/>
</dbReference>
<dbReference type="AlphaFoldDB" id="A0A1G9V6D5"/>
<dbReference type="InterPro" id="IPR040509">
    <property type="entry name" value="CdiI_C"/>
</dbReference>
<name>A0A1G9V6D5_ALLAB</name>
<dbReference type="Pfam" id="PF18228">
    <property type="entry name" value="CdiI_N"/>
    <property type="match status" value="1"/>
</dbReference>
<evidence type="ECO:0000313" key="3">
    <source>
        <dbReference type="Proteomes" id="UP000183376"/>
    </source>
</evidence>
<sequence>MSFSIGFEGVTSSENLALGRIRLGEFSEIFWSNLSYWDRSDYRRSWADAVDVVESAEHAVSCLVTSMVDPSDGNFVVCLPLFRDGDAVFVQNSLIMLDQLENAFDPHRPWCAVRPRSVVSEDGRRVSEWAVDLASLGEWARSR</sequence>
<dbReference type="EMBL" id="LT629701">
    <property type="protein sequence ID" value="SDM67627.1"/>
    <property type="molecule type" value="Genomic_DNA"/>
</dbReference>
<protein>
    <recommendedName>
        <fullName evidence="1">CdiI C-terminal domain-containing protein</fullName>
    </recommendedName>
</protein>
<gene>
    <name evidence="2" type="ORF">SAMN04489726_2853</name>
</gene>
<dbReference type="Proteomes" id="UP000183376">
    <property type="component" value="Chromosome I"/>
</dbReference>
<dbReference type="RefSeq" id="WP_052407663.1">
    <property type="nucleotide sequence ID" value="NZ_JOEF01000018.1"/>
</dbReference>
<dbReference type="CDD" id="cd20699">
    <property type="entry name" value="CdiI_ECL-like"/>
    <property type="match status" value="1"/>
</dbReference>
<dbReference type="Gene3D" id="3.30.2450.20">
    <property type="match status" value="1"/>
</dbReference>